<dbReference type="Proteomes" id="UP000012160">
    <property type="component" value="Unassembled WGS sequence"/>
</dbReference>
<keyword evidence="1" id="KW-1133">Transmembrane helix</keyword>
<protein>
    <submittedName>
        <fullName evidence="2">Uncharacterized protein</fullName>
    </submittedName>
</protein>
<gene>
    <name evidence="2" type="ORF">LEP1GSC187_2810</name>
</gene>
<evidence type="ECO:0000313" key="2">
    <source>
        <dbReference type="EMBL" id="EMO45816.1"/>
    </source>
</evidence>
<comment type="caution">
    <text evidence="2">The sequence shown here is derived from an EMBL/GenBank/DDBJ whole genome shotgun (WGS) entry which is preliminary data.</text>
</comment>
<sequence>MRIIDFGHSLLSVVAFFFVNWIWSHFLGLMAAFVLYPVRN</sequence>
<keyword evidence="1" id="KW-0472">Membrane</keyword>
<feature type="transmembrane region" description="Helical" evidence="1">
    <location>
        <begin position="12"/>
        <end position="36"/>
    </location>
</feature>
<evidence type="ECO:0000313" key="3">
    <source>
        <dbReference type="Proteomes" id="UP000012160"/>
    </source>
</evidence>
<dbReference type="AlphaFoldDB" id="M6USS5"/>
<reference evidence="2 3" key="1">
    <citation type="submission" date="2013-01" db="EMBL/GenBank/DDBJ databases">
        <authorList>
            <person name="Harkins D.M."/>
            <person name="Durkin A.S."/>
            <person name="Brinkac L.M."/>
            <person name="Haft D.H."/>
            <person name="Selengut J.D."/>
            <person name="Sanka R."/>
            <person name="DePew J."/>
            <person name="Purushe J."/>
            <person name="Matthias M.A."/>
            <person name="Vinetz J.M."/>
            <person name="Sutton G.G."/>
            <person name="Nierman W.C."/>
            <person name="Fouts D.E."/>
        </authorList>
    </citation>
    <scope>NUCLEOTIDE SEQUENCE [LARGE SCALE GENOMIC DNA]</scope>
    <source>
        <strain evidence="2 3">ZUN179</strain>
    </source>
</reference>
<dbReference type="EMBL" id="AHOQ02000028">
    <property type="protein sequence ID" value="EMO45816.1"/>
    <property type="molecule type" value="Genomic_DNA"/>
</dbReference>
<evidence type="ECO:0000256" key="1">
    <source>
        <dbReference type="SAM" id="Phobius"/>
    </source>
</evidence>
<proteinExistence type="predicted"/>
<keyword evidence="1" id="KW-0812">Transmembrane</keyword>
<organism evidence="2 3">
    <name type="scientific">Leptospira santarosai str. ZUN179</name>
    <dbReference type="NCBI Taxonomy" id="1049985"/>
    <lineage>
        <taxon>Bacteria</taxon>
        <taxon>Pseudomonadati</taxon>
        <taxon>Spirochaetota</taxon>
        <taxon>Spirochaetia</taxon>
        <taxon>Leptospirales</taxon>
        <taxon>Leptospiraceae</taxon>
        <taxon>Leptospira</taxon>
    </lineage>
</organism>
<accession>M6USS5</accession>
<name>M6USS5_9LEPT</name>